<keyword evidence="11" id="KW-1185">Reference proteome</keyword>
<dbReference type="InterPro" id="IPR045018">
    <property type="entry name" value="Azg-like"/>
</dbReference>
<feature type="transmembrane region" description="Helical" evidence="9">
    <location>
        <begin position="69"/>
        <end position="91"/>
    </location>
</feature>
<dbReference type="RefSeq" id="WP_095065498.1">
    <property type="nucleotide sequence ID" value="NZ_LT906470.1"/>
</dbReference>
<feature type="transmembrane region" description="Helical" evidence="9">
    <location>
        <begin position="210"/>
        <end position="227"/>
    </location>
</feature>
<dbReference type="PANTHER" id="PTHR43337">
    <property type="entry name" value="XANTHINE/URACIL PERMEASE C887.17-RELATED"/>
    <property type="match status" value="1"/>
</dbReference>
<evidence type="ECO:0000256" key="2">
    <source>
        <dbReference type="ARBA" id="ARBA00005697"/>
    </source>
</evidence>
<evidence type="ECO:0000256" key="9">
    <source>
        <dbReference type="SAM" id="Phobius"/>
    </source>
</evidence>
<feature type="transmembrane region" description="Helical" evidence="9">
    <location>
        <begin position="111"/>
        <end position="139"/>
    </location>
</feature>
<dbReference type="KEGG" id="vrm:44547418_00533"/>
<sequence length="449" mass="47645">MNSMSNESVRHGQDRGWLDKFFKLSQHGTNVRTEIFAGITMFIASVYILAVIPNLLVASGMPHESTVAAVILTTAFTTILIGLVANVPVIVAPGLGLSAFFAYTICGSMGLTWQTALGAVFISGAVFIVLTVTRILNLIIDGIPKVLKTSIGVGIGLFIAFIGFKNAHIIVADKATFVTLGNMQDPAVLLTLAGLLITSVLLAKQVRGGLLLGMIITTVAAMIFGYTKVPETSTDVFNLVPPFPVDTFAQLDVMSAIKYGFLSIIFSITIVDMFDNIGTLIGVTRKANLVDADGKFKRLNHALLCTSIGAAAGAIIGTSTVTSYIESAAAVADGGRTGLTACVTGILYLIALFFAPLFLLVPAQATAPVLVIVGVFMMSEVTHIDFGDFTEALPAFLTILLMPLTFSIAQGLSFGFISYTLVKLITGRCKEIHPVMYVMTIAFIIHFAI</sequence>
<evidence type="ECO:0000256" key="8">
    <source>
        <dbReference type="PIRNR" id="PIRNR005353"/>
    </source>
</evidence>
<feature type="transmembrane region" description="Helical" evidence="9">
    <location>
        <begin position="151"/>
        <end position="171"/>
    </location>
</feature>
<keyword evidence="4 8" id="KW-1003">Cell membrane</keyword>
<feature type="transmembrane region" description="Helical" evidence="9">
    <location>
        <begin position="35"/>
        <end position="57"/>
    </location>
</feature>
<dbReference type="EMBL" id="LT906470">
    <property type="protein sequence ID" value="SNV60048.1"/>
    <property type="molecule type" value="Genomic_DNA"/>
</dbReference>
<feature type="transmembrane region" description="Helical" evidence="9">
    <location>
        <begin position="183"/>
        <end position="203"/>
    </location>
</feature>
<evidence type="ECO:0000313" key="11">
    <source>
        <dbReference type="Proteomes" id="UP000214973"/>
    </source>
</evidence>
<name>A0A239YP70_9FIRM</name>
<evidence type="ECO:0000256" key="4">
    <source>
        <dbReference type="ARBA" id="ARBA00022475"/>
    </source>
</evidence>
<feature type="transmembrane region" description="Helical" evidence="9">
    <location>
        <begin position="396"/>
        <end position="419"/>
    </location>
</feature>
<accession>A0A239YP70</accession>
<dbReference type="InterPro" id="IPR026033">
    <property type="entry name" value="Azg-like_bact_archaea"/>
</dbReference>
<comment type="subcellular location">
    <subcellularLocation>
        <location evidence="1 8">Cell membrane</location>
        <topology evidence="1 8">Multi-pass membrane protein</topology>
    </subcellularLocation>
</comment>
<evidence type="ECO:0000313" key="10">
    <source>
        <dbReference type="EMBL" id="SNV60048.1"/>
    </source>
</evidence>
<feature type="transmembrane region" description="Helical" evidence="9">
    <location>
        <begin position="302"/>
        <end position="325"/>
    </location>
</feature>
<feature type="transmembrane region" description="Helical" evidence="9">
    <location>
        <begin position="259"/>
        <end position="281"/>
    </location>
</feature>
<feature type="transmembrane region" description="Helical" evidence="9">
    <location>
        <begin position="367"/>
        <end position="384"/>
    </location>
</feature>
<evidence type="ECO:0000256" key="5">
    <source>
        <dbReference type="ARBA" id="ARBA00022692"/>
    </source>
</evidence>
<feature type="transmembrane region" description="Helical" evidence="9">
    <location>
        <begin position="431"/>
        <end position="448"/>
    </location>
</feature>
<proteinExistence type="inferred from homology"/>
<dbReference type="PIRSF" id="PIRSF005353">
    <property type="entry name" value="PbuG"/>
    <property type="match status" value="1"/>
</dbReference>
<organism evidence="10 11">
    <name type="scientific">Veillonella rodentium</name>
    <dbReference type="NCBI Taxonomy" id="248315"/>
    <lineage>
        <taxon>Bacteria</taxon>
        <taxon>Bacillati</taxon>
        <taxon>Bacillota</taxon>
        <taxon>Negativicutes</taxon>
        <taxon>Veillonellales</taxon>
        <taxon>Veillonellaceae</taxon>
        <taxon>Veillonella</taxon>
    </lineage>
</organism>
<dbReference type="Proteomes" id="UP000214973">
    <property type="component" value="Chromosome 1"/>
</dbReference>
<keyword evidence="5 8" id="KW-0812">Transmembrane</keyword>
<dbReference type="PANTHER" id="PTHR43337:SF1">
    <property type="entry name" value="XANTHINE_URACIL PERMEASE C887.17-RELATED"/>
    <property type="match status" value="1"/>
</dbReference>
<dbReference type="InterPro" id="IPR006043">
    <property type="entry name" value="NCS2"/>
</dbReference>
<reference evidence="10 11" key="1">
    <citation type="submission" date="2017-06" db="EMBL/GenBank/DDBJ databases">
        <authorList>
            <consortium name="Pathogen Informatics"/>
        </authorList>
    </citation>
    <scope>NUCLEOTIDE SEQUENCE [LARGE SCALE GENOMIC DNA]</scope>
    <source>
        <strain evidence="10 11">NCTC12018</strain>
    </source>
</reference>
<dbReference type="GO" id="GO:0005345">
    <property type="term" value="F:purine nucleobase transmembrane transporter activity"/>
    <property type="evidence" value="ECO:0007669"/>
    <property type="project" value="TreeGrafter"/>
</dbReference>
<keyword evidence="3 8" id="KW-0813">Transport</keyword>
<keyword evidence="6 8" id="KW-1133">Transmembrane helix</keyword>
<dbReference type="Pfam" id="PF00860">
    <property type="entry name" value="Xan_ur_permease"/>
    <property type="match status" value="1"/>
</dbReference>
<protein>
    <submittedName>
        <fullName evidence="10">Putative permease yicO</fullName>
    </submittedName>
</protein>
<evidence type="ECO:0000256" key="7">
    <source>
        <dbReference type="ARBA" id="ARBA00023136"/>
    </source>
</evidence>
<evidence type="ECO:0000256" key="6">
    <source>
        <dbReference type="ARBA" id="ARBA00022989"/>
    </source>
</evidence>
<comment type="similarity">
    <text evidence="2 8">Belongs to the nucleobase:cation symporter-2 (NCS2) (TC 2.A.40) family. Azg-like subfamily.</text>
</comment>
<evidence type="ECO:0000256" key="3">
    <source>
        <dbReference type="ARBA" id="ARBA00022448"/>
    </source>
</evidence>
<feature type="transmembrane region" description="Helical" evidence="9">
    <location>
        <begin position="337"/>
        <end position="360"/>
    </location>
</feature>
<keyword evidence="7 8" id="KW-0472">Membrane</keyword>
<dbReference type="AlphaFoldDB" id="A0A239YP70"/>
<dbReference type="GO" id="GO:0005886">
    <property type="term" value="C:plasma membrane"/>
    <property type="evidence" value="ECO:0007669"/>
    <property type="project" value="UniProtKB-SubCell"/>
</dbReference>
<evidence type="ECO:0000256" key="1">
    <source>
        <dbReference type="ARBA" id="ARBA00004651"/>
    </source>
</evidence>
<gene>
    <name evidence="10" type="primary">yicO_1</name>
    <name evidence="10" type="ORF">SAMEA44547418_00533</name>
</gene>